<dbReference type="Gene3D" id="2.40.10.10">
    <property type="entry name" value="Trypsin-like serine proteases"/>
    <property type="match status" value="2"/>
</dbReference>
<dbReference type="OrthoDB" id="9766361at2"/>
<dbReference type="PANTHER" id="PTHR43343:SF3">
    <property type="entry name" value="PROTEASE DO-LIKE 8, CHLOROPLASTIC"/>
    <property type="match status" value="1"/>
</dbReference>
<name>A0A5B8UXM7_9SPHI</name>
<keyword evidence="5" id="KW-1133">Transmembrane helix</keyword>
<dbReference type="InterPro" id="IPR043504">
    <property type="entry name" value="Peptidase_S1_PA_chymotrypsin"/>
</dbReference>
<evidence type="ECO:0000256" key="5">
    <source>
        <dbReference type="SAM" id="Phobius"/>
    </source>
</evidence>
<keyword evidence="4" id="KW-0175">Coiled coil</keyword>
<evidence type="ECO:0000256" key="4">
    <source>
        <dbReference type="SAM" id="Coils"/>
    </source>
</evidence>
<keyword evidence="3" id="KW-0378">Hydrolase</keyword>
<sequence>MRDEQLLEAIERYLAGEMNPDERRAFEQLRTENAEVDSRVIEHQQFVGLLKQYGERVELEKRLNAIHDEIDVHALVEEVTERPPFVINLWRNHHSKISVAASIAIFAILATLFVTGKMDNKSTYTELSLTLQNQRRDISRLNNKLDNALKHEPRVLPPNKSSATGFAITSNGLIATAYHVIYRADSVYVQNFAGRVFKTKVIYTDAKRDVAILKISDTTFTGLGAIPYTFKRTESDLAESVYTYGYPQDSPMYNDGRVTSLNGMNGDTIDYQVSVPINAGSSGAPLLDSRGNIVGLVKAKETGLEGTHFALKSDFLLDAIDNIPTDSLTKKPVLNTKNTLTNLSRVQQVKKLQNYVFMVKVY</sequence>
<dbReference type="InterPro" id="IPR001940">
    <property type="entry name" value="Peptidase_S1C"/>
</dbReference>
<dbReference type="RefSeq" id="WP_147032490.1">
    <property type="nucleotide sequence ID" value="NZ_CP042436.1"/>
</dbReference>
<evidence type="ECO:0000256" key="3">
    <source>
        <dbReference type="ARBA" id="ARBA00022801"/>
    </source>
</evidence>
<proteinExistence type="inferred from homology"/>
<protein>
    <submittedName>
        <fullName evidence="6">Serine protease</fullName>
    </submittedName>
</protein>
<dbReference type="PANTHER" id="PTHR43343">
    <property type="entry name" value="PEPTIDASE S12"/>
    <property type="match status" value="1"/>
</dbReference>
<dbReference type="GO" id="GO:0006508">
    <property type="term" value="P:proteolysis"/>
    <property type="evidence" value="ECO:0007669"/>
    <property type="project" value="UniProtKB-KW"/>
</dbReference>
<evidence type="ECO:0000313" key="6">
    <source>
        <dbReference type="EMBL" id="QEC63917.1"/>
    </source>
</evidence>
<feature type="transmembrane region" description="Helical" evidence="5">
    <location>
        <begin position="97"/>
        <end position="116"/>
    </location>
</feature>
<dbReference type="Proteomes" id="UP000321479">
    <property type="component" value="Chromosome"/>
</dbReference>
<evidence type="ECO:0000313" key="7">
    <source>
        <dbReference type="Proteomes" id="UP000321479"/>
    </source>
</evidence>
<dbReference type="GO" id="GO:0004252">
    <property type="term" value="F:serine-type endopeptidase activity"/>
    <property type="evidence" value="ECO:0007669"/>
    <property type="project" value="InterPro"/>
</dbReference>
<evidence type="ECO:0000256" key="2">
    <source>
        <dbReference type="ARBA" id="ARBA00022670"/>
    </source>
</evidence>
<dbReference type="InterPro" id="IPR051201">
    <property type="entry name" value="Chloro_Bact_Ser_Proteases"/>
</dbReference>
<keyword evidence="2 6" id="KW-0645">Protease</keyword>
<dbReference type="InterPro" id="IPR009003">
    <property type="entry name" value="Peptidase_S1_PA"/>
</dbReference>
<dbReference type="SUPFAM" id="SSF50494">
    <property type="entry name" value="Trypsin-like serine proteases"/>
    <property type="match status" value="1"/>
</dbReference>
<gene>
    <name evidence="6" type="ORF">FRZ54_15480</name>
</gene>
<dbReference type="KEGG" id="mgin:FRZ54_15480"/>
<comment type="similarity">
    <text evidence="1">Belongs to the peptidase S1C family.</text>
</comment>
<dbReference type="PRINTS" id="PR00834">
    <property type="entry name" value="PROTEASES2C"/>
</dbReference>
<accession>A0A5B8UXM7</accession>
<dbReference type="EMBL" id="CP042436">
    <property type="protein sequence ID" value="QEC63917.1"/>
    <property type="molecule type" value="Genomic_DNA"/>
</dbReference>
<keyword evidence="5" id="KW-0812">Transmembrane</keyword>
<keyword evidence="5" id="KW-0472">Membrane</keyword>
<keyword evidence="7" id="KW-1185">Reference proteome</keyword>
<feature type="coiled-coil region" evidence="4">
    <location>
        <begin position="124"/>
        <end position="151"/>
    </location>
</feature>
<dbReference type="AlphaFoldDB" id="A0A5B8UXM7"/>
<organism evidence="6 7">
    <name type="scientific">Mucilaginibacter ginsenosidivorans</name>
    <dbReference type="NCBI Taxonomy" id="398053"/>
    <lineage>
        <taxon>Bacteria</taxon>
        <taxon>Pseudomonadati</taxon>
        <taxon>Bacteroidota</taxon>
        <taxon>Sphingobacteriia</taxon>
        <taxon>Sphingobacteriales</taxon>
        <taxon>Sphingobacteriaceae</taxon>
        <taxon>Mucilaginibacter</taxon>
    </lineage>
</organism>
<evidence type="ECO:0000256" key="1">
    <source>
        <dbReference type="ARBA" id="ARBA00010541"/>
    </source>
</evidence>
<reference evidence="6 7" key="1">
    <citation type="journal article" date="2017" name="Curr. Microbiol.">
        <title>Mucilaginibacter ginsenosidivorans sp. nov., Isolated from Soil of Ginseng Field.</title>
        <authorList>
            <person name="Kim M.M."/>
            <person name="Siddiqi M.Z."/>
            <person name="Im W.T."/>
        </authorList>
    </citation>
    <scope>NUCLEOTIDE SEQUENCE [LARGE SCALE GENOMIC DNA]</scope>
    <source>
        <strain evidence="6 7">Gsoil 3017</strain>
    </source>
</reference>
<dbReference type="Pfam" id="PF13365">
    <property type="entry name" value="Trypsin_2"/>
    <property type="match status" value="1"/>
</dbReference>